<accession>A0A7C1T3L0</accession>
<name>A0A7C1T3L0_9HYPH</name>
<proteinExistence type="predicted"/>
<dbReference type="AlphaFoldDB" id="A0A7C1T3L0"/>
<evidence type="ECO:0000313" key="1">
    <source>
        <dbReference type="EMBL" id="HEB44701.1"/>
    </source>
</evidence>
<dbReference type="EMBL" id="DSKI01000703">
    <property type="protein sequence ID" value="HEB44701.1"/>
    <property type="molecule type" value="Genomic_DNA"/>
</dbReference>
<comment type="caution">
    <text evidence="1">The sequence shown here is derived from an EMBL/GenBank/DDBJ whole genome shotgun (WGS) entry which is preliminary data.</text>
</comment>
<gene>
    <name evidence="1" type="ORF">ENP70_13635</name>
</gene>
<sequence>MSNVILFPAPRRIEISYGRLVRTVIIDANGYRPSPHDRGQELFFVEAVEPFDRILMWSGSSYAEAVQQARELEGDFGPVLDLVIEA</sequence>
<organism evidence="1">
    <name type="scientific">Agrobacterium albertimagni</name>
    <dbReference type="NCBI Taxonomy" id="147266"/>
    <lineage>
        <taxon>Bacteria</taxon>
        <taxon>Pseudomonadati</taxon>
        <taxon>Pseudomonadota</taxon>
        <taxon>Alphaproteobacteria</taxon>
        <taxon>Hyphomicrobiales</taxon>
        <taxon>Rhizobiaceae</taxon>
        <taxon>Rhizobium/Agrobacterium group</taxon>
        <taxon>Agrobacterium</taxon>
    </lineage>
</organism>
<reference evidence="1" key="1">
    <citation type="journal article" date="2020" name="mSystems">
        <title>Genome- and Community-Level Interaction Insights into Carbon Utilization and Element Cycling Functions of Hydrothermarchaeota in Hydrothermal Sediment.</title>
        <authorList>
            <person name="Zhou Z."/>
            <person name="Liu Y."/>
            <person name="Xu W."/>
            <person name="Pan J."/>
            <person name="Luo Z.H."/>
            <person name="Li M."/>
        </authorList>
    </citation>
    <scope>NUCLEOTIDE SEQUENCE [LARGE SCALE GENOMIC DNA]</scope>
    <source>
        <strain evidence="1">SpSt-243</strain>
    </source>
</reference>
<protein>
    <submittedName>
        <fullName evidence="1">Uncharacterized protein</fullName>
    </submittedName>
</protein>